<dbReference type="PANTHER" id="PTHR47489">
    <property type="entry name" value="ACYL-COA N-ACYLTRANSFERASES (NAT) SUPERFAMILY PROTEIN"/>
    <property type="match status" value="1"/>
</dbReference>
<dbReference type="PROSITE" id="PS51186">
    <property type="entry name" value="GNAT"/>
    <property type="match status" value="1"/>
</dbReference>
<name>A0AAV7EL04_ARIFI</name>
<dbReference type="InterPro" id="IPR000182">
    <property type="entry name" value="GNAT_dom"/>
</dbReference>
<evidence type="ECO:0000313" key="2">
    <source>
        <dbReference type="EMBL" id="KAG9448765.1"/>
    </source>
</evidence>
<dbReference type="Proteomes" id="UP000825729">
    <property type="component" value="Unassembled WGS sequence"/>
</dbReference>
<comment type="caution">
    <text evidence="2">The sequence shown here is derived from an EMBL/GenBank/DDBJ whole genome shotgun (WGS) entry which is preliminary data.</text>
</comment>
<gene>
    <name evidence="2" type="ORF">H6P81_008730</name>
</gene>
<organism evidence="2 3">
    <name type="scientific">Aristolochia fimbriata</name>
    <name type="common">White veined hardy Dutchman's pipe vine</name>
    <dbReference type="NCBI Taxonomy" id="158543"/>
    <lineage>
        <taxon>Eukaryota</taxon>
        <taxon>Viridiplantae</taxon>
        <taxon>Streptophyta</taxon>
        <taxon>Embryophyta</taxon>
        <taxon>Tracheophyta</taxon>
        <taxon>Spermatophyta</taxon>
        <taxon>Magnoliopsida</taxon>
        <taxon>Magnoliidae</taxon>
        <taxon>Piperales</taxon>
        <taxon>Aristolochiaceae</taxon>
        <taxon>Aristolochia</taxon>
    </lineage>
</organism>
<feature type="domain" description="N-acetyltransferase" evidence="1">
    <location>
        <begin position="109"/>
        <end position="288"/>
    </location>
</feature>
<evidence type="ECO:0000259" key="1">
    <source>
        <dbReference type="PROSITE" id="PS51186"/>
    </source>
</evidence>
<dbReference type="EMBL" id="JAINDJ010000004">
    <property type="protein sequence ID" value="KAG9448765.1"/>
    <property type="molecule type" value="Genomic_DNA"/>
</dbReference>
<dbReference type="PANTHER" id="PTHR47489:SF2">
    <property type="entry name" value="GCN5-RELATED N-ACETYLTRANSFERASE 5, CHLOROPLASTIC"/>
    <property type="match status" value="1"/>
</dbReference>
<reference evidence="2 3" key="1">
    <citation type="submission" date="2021-07" db="EMBL/GenBank/DDBJ databases">
        <title>The Aristolochia fimbriata genome: insights into angiosperm evolution, floral development and chemical biosynthesis.</title>
        <authorList>
            <person name="Jiao Y."/>
        </authorList>
    </citation>
    <scope>NUCLEOTIDE SEQUENCE [LARGE SCALE GENOMIC DNA]</scope>
    <source>
        <strain evidence="2">IBCAS-2021</strain>
        <tissue evidence="2">Leaf</tissue>
    </source>
</reference>
<dbReference type="Pfam" id="PF00583">
    <property type="entry name" value="Acetyltransf_1"/>
    <property type="match status" value="1"/>
</dbReference>
<evidence type="ECO:0000313" key="3">
    <source>
        <dbReference type="Proteomes" id="UP000825729"/>
    </source>
</evidence>
<accession>A0AAV7EL04</accession>
<dbReference type="Gene3D" id="3.40.630.30">
    <property type="match status" value="1"/>
</dbReference>
<proteinExistence type="predicted"/>
<dbReference type="SUPFAM" id="SSF55729">
    <property type="entry name" value="Acyl-CoA N-acyltransferases (Nat)"/>
    <property type="match status" value="1"/>
</dbReference>
<dbReference type="AlphaFoldDB" id="A0AAV7EL04"/>
<sequence length="310" mass="34765">MASPAISLSSLDLSSQSLFAKPCHRLFFENKRLSLCFSRISPLSEPLLKTDRYTLSSPLFSSPSPSPAPASDPLVDPSTQLRFINPQKVERLHLLEQFSRKYEVTGGSLRISALRAEEIDVTAQLLAESFAESSLVPIKYVKFLAFLVKQYIMERRALLPDAATLIGFYQEEDGNEVLAGTVEISFNMHGAITSIHSPVPPRESPYICNMAVKKEFRRKGIGWNLLKASEELISQMATMKEVFLHCRMVDTAPFQMYVKAGYKVVKTDSILAWLMLQRRKHLMQKSLPAPKLSSDILAHGDCPISSNEAW</sequence>
<dbReference type="GO" id="GO:0016747">
    <property type="term" value="F:acyltransferase activity, transferring groups other than amino-acyl groups"/>
    <property type="evidence" value="ECO:0007669"/>
    <property type="project" value="InterPro"/>
</dbReference>
<keyword evidence="3" id="KW-1185">Reference proteome</keyword>
<dbReference type="CDD" id="cd04301">
    <property type="entry name" value="NAT_SF"/>
    <property type="match status" value="1"/>
</dbReference>
<dbReference type="InterPro" id="IPR016181">
    <property type="entry name" value="Acyl_CoA_acyltransferase"/>
</dbReference>
<protein>
    <recommendedName>
        <fullName evidence="1">N-acetyltransferase domain-containing protein</fullName>
    </recommendedName>
</protein>